<feature type="region of interest" description="Disordered" evidence="1">
    <location>
        <begin position="16"/>
        <end position="95"/>
    </location>
</feature>
<feature type="region of interest" description="Disordered" evidence="1">
    <location>
        <begin position="111"/>
        <end position="131"/>
    </location>
</feature>
<proteinExistence type="predicted"/>
<feature type="non-terminal residue" evidence="2">
    <location>
        <position position="1"/>
    </location>
</feature>
<feature type="compositionally biased region" description="Basic residues" evidence="1">
    <location>
        <begin position="39"/>
        <end position="48"/>
    </location>
</feature>
<organism evidence="2 3">
    <name type="scientific">Pocillopora meandrina</name>
    <dbReference type="NCBI Taxonomy" id="46732"/>
    <lineage>
        <taxon>Eukaryota</taxon>
        <taxon>Metazoa</taxon>
        <taxon>Cnidaria</taxon>
        <taxon>Anthozoa</taxon>
        <taxon>Hexacorallia</taxon>
        <taxon>Scleractinia</taxon>
        <taxon>Astrocoeniina</taxon>
        <taxon>Pocilloporidae</taxon>
        <taxon>Pocillopora</taxon>
    </lineage>
</organism>
<sequence length="131" mass="14265">RQALVELKNVSQEMKYENNKAAPLSVKQNGTENQLATSKKPKVFHKPHSSSSVSSSDEDGGHSKHRGFSRPGSTPGRSVPGHIKSRAPGFSFGSAKKIVVNKPIAKFDHENKRKRKLLKPSKTALSLVGKP</sequence>
<protein>
    <submittedName>
        <fullName evidence="2">Uncharacterized protein</fullName>
    </submittedName>
</protein>
<dbReference type="Proteomes" id="UP001159428">
    <property type="component" value="Unassembled WGS sequence"/>
</dbReference>
<name>A0AAU9W939_9CNID</name>
<feature type="compositionally biased region" description="Polar residues" evidence="1">
    <location>
        <begin position="26"/>
        <end position="37"/>
    </location>
</feature>
<dbReference type="AlphaFoldDB" id="A0AAU9W939"/>
<dbReference type="EMBL" id="CALNXJ010000008">
    <property type="protein sequence ID" value="CAH3045894.1"/>
    <property type="molecule type" value="Genomic_DNA"/>
</dbReference>
<evidence type="ECO:0000256" key="1">
    <source>
        <dbReference type="SAM" id="MobiDB-lite"/>
    </source>
</evidence>
<evidence type="ECO:0000313" key="2">
    <source>
        <dbReference type="EMBL" id="CAH3045894.1"/>
    </source>
</evidence>
<gene>
    <name evidence="2" type="ORF">PMEA_00032987</name>
</gene>
<accession>A0AAU9W939</accession>
<evidence type="ECO:0000313" key="3">
    <source>
        <dbReference type="Proteomes" id="UP001159428"/>
    </source>
</evidence>
<keyword evidence="3" id="KW-1185">Reference proteome</keyword>
<reference evidence="2 3" key="1">
    <citation type="submission" date="2022-05" db="EMBL/GenBank/DDBJ databases">
        <authorList>
            <consortium name="Genoscope - CEA"/>
            <person name="William W."/>
        </authorList>
    </citation>
    <scope>NUCLEOTIDE SEQUENCE [LARGE SCALE GENOMIC DNA]</scope>
</reference>
<comment type="caution">
    <text evidence="2">The sequence shown here is derived from an EMBL/GenBank/DDBJ whole genome shotgun (WGS) entry which is preliminary data.</text>
</comment>